<dbReference type="PANTHER" id="PTHR30482:SF10">
    <property type="entry name" value="HIGH-AFFINITY BRANCHED-CHAIN AMINO ACID TRANSPORT PROTEIN BRAE"/>
    <property type="match status" value="1"/>
</dbReference>
<comment type="subcellular location">
    <subcellularLocation>
        <location evidence="1">Cell membrane</location>
        <topology evidence="1">Multi-pass membrane protein</topology>
    </subcellularLocation>
</comment>
<organism evidence="8 9">
    <name type="scientific">Citricoccus muralis</name>
    <dbReference type="NCBI Taxonomy" id="169134"/>
    <lineage>
        <taxon>Bacteria</taxon>
        <taxon>Bacillati</taxon>
        <taxon>Actinomycetota</taxon>
        <taxon>Actinomycetes</taxon>
        <taxon>Micrococcales</taxon>
        <taxon>Micrococcaceae</taxon>
        <taxon>Citricoccus</taxon>
    </lineage>
</organism>
<dbReference type="Proteomes" id="UP001219037">
    <property type="component" value="Chromosome"/>
</dbReference>
<feature type="transmembrane region" description="Helical" evidence="7">
    <location>
        <begin position="206"/>
        <end position="229"/>
    </location>
</feature>
<dbReference type="InterPro" id="IPR001851">
    <property type="entry name" value="ABC_transp_permease"/>
</dbReference>
<feature type="transmembrane region" description="Helical" evidence="7">
    <location>
        <begin position="55"/>
        <end position="74"/>
    </location>
</feature>
<dbReference type="Pfam" id="PF02653">
    <property type="entry name" value="BPD_transp_2"/>
    <property type="match status" value="1"/>
</dbReference>
<evidence type="ECO:0000313" key="9">
    <source>
        <dbReference type="Proteomes" id="UP001219037"/>
    </source>
</evidence>
<feature type="transmembrane region" description="Helical" evidence="7">
    <location>
        <begin position="109"/>
        <end position="129"/>
    </location>
</feature>
<dbReference type="EMBL" id="CP121252">
    <property type="protein sequence ID" value="WFP17002.1"/>
    <property type="molecule type" value="Genomic_DNA"/>
</dbReference>
<keyword evidence="5 7" id="KW-0472">Membrane</keyword>
<dbReference type="CDD" id="cd06581">
    <property type="entry name" value="TM_PBP1_LivM_like"/>
    <property type="match status" value="1"/>
</dbReference>
<sequence length="339" mass="36398">MKKLSLPWIIVPAAIALLFPLVTSDQYLLHIGVLVLMYIGITVAWNILAFGGILSLGHAAFFGLGAYTVAILYVDFGVNPWIGIVAGGLVAGLGSLFLAIPMVRLRGPFFTLATLAFVEVLRLLAIWAVPVTNGSVGITTPADEGFLYIAFQDREPYYYIVMAMAVLAIWASIWIYRSKLGYHLRAIASDEEAVQALGVKTNRIKVLALVISASMTGVFGAFAAIYFFVIDPATQFNASLYSIQPALNGIIGGMGTIAGPIVGAIVMTPLGEWLRVTFSGAAQGVNFMIYGIVLIVMVRMLPGGLVDGYHAVIRRLKGKKRPEPAAEAAASTDKKENER</sequence>
<keyword evidence="9" id="KW-1185">Reference proteome</keyword>
<dbReference type="InterPro" id="IPR043428">
    <property type="entry name" value="LivM-like"/>
</dbReference>
<evidence type="ECO:0000256" key="3">
    <source>
        <dbReference type="ARBA" id="ARBA00022692"/>
    </source>
</evidence>
<feature type="transmembrane region" description="Helical" evidence="7">
    <location>
        <begin position="280"/>
        <end position="301"/>
    </location>
</feature>
<feature type="transmembrane region" description="Helical" evidence="7">
    <location>
        <begin position="249"/>
        <end position="268"/>
    </location>
</feature>
<evidence type="ECO:0000256" key="6">
    <source>
        <dbReference type="SAM" id="MobiDB-lite"/>
    </source>
</evidence>
<keyword evidence="2" id="KW-1003">Cell membrane</keyword>
<name>A0ABY8H772_9MICC</name>
<dbReference type="RefSeq" id="WP_278158216.1">
    <property type="nucleotide sequence ID" value="NZ_CP121252.1"/>
</dbReference>
<gene>
    <name evidence="8" type="ORF">P8192_02430</name>
</gene>
<feature type="transmembrane region" description="Helical" evidence="7">
    <location>
        <begin position="157"/>
        <end position="176"/>
    </location>
</feature>
<evidence type="ECO:0000256" key="5">
    <source>
        <dbReference type="ARBA" id="ARBA00023136"/>
    </source>
</evidence>
<feature type="transmembrane region" description="Helical" evidence="7">
    <location>
        <begin position="80"/>
        <end position="100"/>
    </location>
</feature>
<keyword evidence="4 7" id="KW-1133">Transmembrane helix</keyword>
<reference evidence="8 9" key="1">
    <citation type="submission" date="2023-04" db="EMBL/GenBank/DDBJ databases">
        <title>Funneling lignin-derived compounds into biodiesel using alkali-halophilic Citricoccus sp. P2.</title>
        <authorList>
            <person name="Luo C.-B."/>
        </authorList>
    </citation>
    <scope>NUCLEOTIDE SEQUENCE [LARGE SCALE GENOMIC DNA]</scope>
    <source>
        <strain evidence="8 9">P2</strain>
    </source>
</reference>
<protein>
    <submittedName>
        <fullName evidence="8">Branched-chain amino acid ABC transporter permease</fullName>
    </submittedName>
</protein>
<proteinExistence type="predicted"/>
<accession>A0ABY8H772</accession>
<dbReference type="PANTHER" id="PTHR30482">
    <property type="entry name" value="HIGH-AFFINITY BRANCHED-CHAIN AMINO ACID TRANSPORT SYSTEM PERMEASE"/>
    <property type="match status" value="1"/>
</dbReference>
<evidence type="ECO:0000256" key="2">
    <source>
        <dbReference type="ARBA" id="ARBA00022475"/>
    </source>
</evidence>
<evidence type="ECO:0000256" key="7">
    <source>
        <dbReference type="SAM" id="Phobius"/>
    </source>
</evidence>
<keyword evidence="3 7" id="KW-0812">Transmembrane</keyword>
<evidence type="ECO:0000313" key="8">
    <source>
        <dbReference type="EMBL" id="WFP17002.1"/>
    </source>
</evidence>
<evidence type="ECO:0000256" key="1">
    <source>
        <dbReference type="ARBA" id="ARBA00004651"/>
    </source>
</evidence>
<feature type="region of interest" description="Disordered" evidence="6">
    <location>
        <begin position="319"/>
        <end position="339"/>
    </location>
</feature>
<feature type="transmembrane region" description="Helical" evidence="7">
    <location>
        <begin position="26"/>
        <end position="48"/>
    </location>
</feature>
<evidence type="ECO:0000256" key="4">
    <source>
        <dbReference type="ARBA" id="ARBA00022989"/>
    </source>
</evidence>